<reference evidence="2" key="1">
    <citation type="submission" date="2014-11" db="EMBL/GenBank/DDBJ databases">
        <authorList>
            <person name="Otto D Thomas"/>
            <person name="Naeem Raeece"/>
        </authorList>
    </citation>
    <scope>NUCLEOTIDE SEQUENCE</scope>
</reference>
<dbReference type="AlphaFoldDB" id="A0A0G4I9U5"/>
<feature type="compositionally biased region" description="Basic and acidic residues" evidence="1">
    <location>
        <begin position="1"/>
        <end position="30"/>
    </location>
</feature>
<proteinExistence type="predicted"/>
<feature type="region of interest" description="Disordered" evidence="1">
    <location>
        <begin position="1"/>
        <end position="58"/>
    </location>
</feature>
<dbReference type="EMBL" id="CDMZ01005727">
    <property type="protein sequence ID" value="CEM53805.1"/>
    <property type="molecule type" value="Genomic_DNA"/>
</dbReference>
<gene>
    <name evidence="2" type="ORF">Cvel_12270</name>
</gene>
<accession>A0A0G4I9U5</accession>
<dbReference type="VEuPathDB" id="CryptoDB:Cvel_12270"/>
<sequence>MDVRMYEGLGRLHDEEVRADPTAKDTKEVDTNLYGTAAQGPGEEHQSSAEAEEESFGGLLIREGGACASAAAEGKGAGTVLQDQQQQVF</sequence>
<organism evidence="2">
    <name type="scientific">Chromera velia CCMP2878</name>
    <dbReference type="NCBI Taxonomy" id="1169474"/>
    <lineage>
        <taxon>Eukaryota</taxon>
        <taxon>Sar</taxon>
        <taxon>Alveolata</taxon>
        <taxon>Colpodellida</taxon>
        <taxon>Chromeraceae</taxon>
        <taxon>Chromera</taxon>
    </lineage>
</organism>
<evidence type="ECO:0000313" key="2">
    <source>
        <dbReference type="EMBL" id="CEM53805.1"/>
    </source>
</evidence>
<evidence type="ECO:0000256" key="1">
    <source>
        <dbReference type="SAM" id="MobiDB-lite"/>
    </source>
</evidence>
<name>A0A0G4I9U5_9ALVE</name>
<protein>
    <submittedName>
        <fullName evidence="2">Uncharacterized protein</fullName>
    </submittedName>
</protein>